<evidence type="ECO:0000313" key="5">
    <source>
        <dbReference type="EMBL" id="NLP83546.1"/>
    </source>
</evidence>
<protein>
    <submittedName>
        <fullName evidence="5">Epoxide hydrolase</fullName>
    </submittedName>
</protein>
<keyword evidence="3 5" id="KW-0378">Hydrolase</keyword>
<evidence type="ECO:0000256" key="1">
    <source>
        <dbReference type="ARBA" id="ARBA00010088"/>
    </source>
</evidence>
<dbReference type="InterPro" id="IPR010497">
    <property type="entry name" value="Epoxide_hydro_N"/>
</dbReference>
<evidence type="ECO:0000256" key="3">
    <source>
        <dbReference type="ARBA" id="ARBA00022801"/>
    </source>
</evidence>
<dbReference type="InterPro" id="IPR016292">
    <property type="entry name" value="Epoxide_hydrolase"/>
</dbReference>
<name>A0ABX1K967_9MICO</name>
<organism evidence="5 6">
    <name type="scientific">Microbacterium salsuginis</name>
    <dbReference type="NCBI Taxonomy" id="2722803"/>
    <lineage>
        <taxon>Bacteria</taxon>
        <taxon>Bacillati</taxon>
        <taxon>Actinomycetota</taxon>
        <taxon>Actinomycetes</taxon>
        <taxon>Micrococcales</taxon>
        <taxon>Microbacteriaceae</taxon>
        <taxon>Microbacterium</taxon>
    </lineage>
</organism>
<sequence length="367" mass="40859">MIPFRIEVPATAVDDLRSRVSRTRWPDDVTGAAADWSWGTPPAVLREFAAHWQNEYDWSASQERWNGFAQYLVPTEGGQVHVMRAGTPGRTPLMLIHGWPDGFPRFEKAIPLLADRFDLVIPSLPGFGFSDRPRHPGAGPSRIADRFATVMSALGIDHFAVHGADLGSTVAEALATRHPDRVTALHLGDVPAWHRYTVDPARASPAERAFLDGMASWFADEGAYAALQRTKPQTLAFALNDSPIGLASWIIEKLRAWSDCSGDVFRRFTPDEIADWVSLYWLTQTAGSAARHYREGALERRDDTRRPSAPTGFTLFGHDIACPPREYAERFFDVRHFTVVAQGGHFGPWEEPELWAADLTAFLDAVL</sequence>
<dbReference type="PRINTS" id="PR00412">
    <property type="entry name" value="EPOXHYDRLASE"/>
</dbReference>
<dbReference type="PIRSF" id="PIRSF001112">
    <property type="entry name" value="Epoxide_hydrolase"/>
    <property type="match status" value="1"/>
</dbReference>
<dbReference type="Gene3D" id="3.40.50.1820">
    <property type="entry name" value="alpha/beta hydrolase"/>
    <property type="match status" value="1"/>
</dbReference>
<comment type="caution">
    <text evidence="5">The sequence shown here is derived from an EMBL/GenBank/DDBJ whole genome shotgun (WGS) entry which is preliminary data.</text>
</comment>
<feature type="domain" description="Epoxide hydrolase N-terminal" evidence="4">
    <location>
        <begin position="3"/>
        <end position="104"/>
    </location>
</feature>
<evidence type="ECO:0000313" key="6">
    <source>
        <dbReference type="Proteomes" id="UP001429745"/>
    </source>
</evidence>
<evidence type="ECO:0000259" key="4">
    <source>
        <dbReference type="Pfam" id="PF06441"/>
    </source>
</evidence>
<dbReference type="Pfam" id="PF06441">
    <property type="entry name" value="EHN"/>
    <property type="match status" value="1"/>
</dbReference>
<dbReference type="RefSeq" id="WP_168911944.1">
    <property type="nucleotide sequence ID" value="NZ_JABACI010000001.1"/>
</dbReference>
<keyword evidence="2" id="KW-0058">Aromatic hydrocarbons catabolism</keyword>
<proteinExistence type="inferred from homology"/>
<gene>
    <name evidence="5" type="ORF">HF576_06795</name>
</gene>
<keyword evidence="6" id="KW-1185">Reference proteome</keyword>
<dbReference type="PANTHER" id="PTHR21661:SF35">
    <property type="entry name" value="EPOXIDE HYDROLASE"/>
    <property type="match status" value="1"/>
</dbReference>
<dbReference type="Proteomes" id="UP001429745">
    <property type="component" value="Unassembled WGS sequence"/>
</dbReference>
<dbReference type="GO" id="GO:0016787">
    <property type="term" value="F:hydrolase activity"/>
    <property type="evidence" value="ECO:0007669"/>
    <property type="project" value="UniProtKB-KW"/>
</dbReference>
<reference evidence="5 6" key="1">
    <citation type="submission" date="2020-04" db="EMBL/GenBank/DDBJ databases">
        <title>CFH 90308 Microbacterium sp.</title>
        <authorList>
            <person name="Nie G."/>
            <person name="Ming H."/>
            <person name="Xia T."/>
        </authorList>
    </citation>
    <scope>NUCLEOTIDE SEQUENCE [LARGE SCALE GENOMIC DNA]</scope>
    <source>
        <strain evidence="5 6">CFH 90308</strain>
    </source>
</reference>
<dbReference type="InterPro" id="IPR029058">
    <property type="entry name" value="AB_hydrolase_fold"/>
</dbReference>
<dbReference type="PANTHER" id="PTHR21661">
    <property type="entry name" value="EPOXIDE HYDROLASE 1-RELATED"/>
    <property type="match status" value="1"/>
</dbReference>
<dbReference type="InterPro" id="IPR000639">
    <property type="entry name" value="Epox_hydrolase-like"/>
</dbReference>
<comment type="similarity">
    <text evidence="1">Belongs to the peptidase S33 family.</text>
</comment>
<accession>A0ABX1K967</accession>
<evidence type="ECO:0000256" key="2">
    <source>
        <dbReference type="ARBA" id="ARBA00022797"/>
    </source>
</evidence>
<dbReference type="EMBL" id="JABACI010000001">
    <property type="protein sequence ID" value="NLP83546.1"/>
    <property type="molecule type" value="Genomic_DNA"/>
</dbReference>
<dbReference type="SUPFAM" id="SSF53474">
    <property type="entry name" value="alpha/beta-Hydrolases"/>
    <property type="match status" value="1"/>
</dbReference>